<protein>
    <submittedName>
        <fullName evidence="1">Uncharacterized protein</fullName>
    </submittedName>
</protein>
<dbReference type="EMBL" id="CAQL01000208">
    <property type="protein sequence ID" value="CCQ54682.1"/>
    <property type="molecule type" value="Genomic_DNA"/>
</dbReference>
<comment type="caution">
    <text evidence="1">The sequence shown here is derived from an EMBL/GenBank/DDBJ whole genome shotgun (WGS) entry which is preliminary data.</text>
</comment>
<name>T2IPJ4_CROWT</name>
<proteinExistence type="predicted"/>
<evidence type="ECO:0000313" key="2">
    <source>
        <dbReference type="Proteomes" id="UP000017981"/>
    </source>
</evidence>
<sequence length="74" mass="8099">MFVSDPYDELTNSDFQSEALGLVFADDELNVGGIQNINHTLLNDELSAQFLGYELEVDIAAEEIILSEGGTSIF</sequence>
<reference evidence="1 2" key="2">
    <citation type="submission" date="2013-09" db="EMBL/GenBank/DDBJ databases">
        <title>Whole genome comparison of six Crocosphaera watsonii strains with differing phenotypes.</title>
        <authorList>
            <person name="Bench S.R."/>
            <person name="Heller P."/>
            <person name="Frank I."/>
            <person name="Arciniega M."/>
            <person name="Shilova I.N."/>
            <person name="Zehr J.P."/>
        </authorList>
    </citation>
    <scope>NUCLEOTIDE SEQUENCE [LARGE SCALE GENOMIC DNA]</scope>
    <source>
        <strain evidence="1 2">WH 0005</strain>
    </source>
</reference>
<dbReference type="Proteomes" id="UP000017981">
    <property type="component" value="Unassembled WGS sequence"/>
</dbReference>
<dbReference type="AlphaFoldDB" id="T2IPJ4"/>
<evidence type="ECO:0000313" key="1">
    <source>
        <dbReference type="EMBL" id="CCQ54682.1"/>
    </source>
</evidence>
<accession>T2IPJ4</accession>
<gene>
    <name evidence="1" type="ORF">CWATWH0005_3337</name>
</gene>
<organism evidence="1 2">
    <name type="scientific">Crocosphaera watsonii WH 0005</name>
    <dbReference type="NCBI Taxonomy" id="423472"/>
    <lineage>
        <taxon>Bacteria</taxon>
        <taxon>Bacillati</taxon>
        <taxon>Cyanobacteriota</taxon>
        <taxon>Cyanophyceae</taxon>
        <taxon>Oscillatoriophycideae</taxon>
        <taxon>Chroococcales</taxon>
        <taxon>Aphanothecaceae</taxon>
        <taxon>Crocosphaera</taxon>
    </lineage>
</organism>
<reference evidence="1 2" key="1">
    <citation type="submission" date="2013-01" db="EMBL/GenBank/DDBJ databases">
        <authorList>
            <person name="Bench S."/>
        </authorList>
    </citation>
    <scope>NUCLEOTIDE SEQUENCE [LARGE SCALE GENOMIC DNA]</scope>
    <source>
        <strain evidence="1 2">WH 0005</strain>
    </source>
</reference>